<evidence type="ECO:0000256" key="4">
    <source>
        <dbReference type="ARBA" id="ARBA00022989"/>
    </source>
</evidence>
<dbReference type="EMBL" id="AM292371">
    <property type="protein sequence ID" value="CAL23183.2"/>
    <property type="molecule type" value="Genomic_DNA"/>
</dbReference>
<comment type="similarity">
    <text evidence="8">Belongs to the insect chemoreceptor superfamily. Gustatory receptor (GR) family.</text>
</comment>
<comment type="caution">
    <text evidence="8">Lacks conserved residue(s) required for the propagation of feature annotation.</text>
</comment>
<feature type="transmembrane region" description="Helical" evidence="8">
    <location>
        <begin position="122"/>
        <end position="142"/>
    </location>
</feature>
<evidence type="ECO:0000256" key="8">
    <source>
        <dbReference type="RuleBase" id="RU363108"/>
    </source>
</evidence>
<dbReference type="AlphaFoldDB" id="A2AXB2"/>
<evidence type="ECO:0000256" key="5">
    <source>
        <dbReference type="ARBA" id="ARBA00023136"/>
    </source>
</evidence>
<dbReference type="Pfam" id="PF08395">
    <property type="entry name" value="7tm_7"/>
    <property type="match status" value="1"/>
</dbReference>
<keyword evidence="2 8" id="KW-1003">Cell membrane</keyword>
<comment type="subcellular location">
    <subcellularLocation>
        <location evidence="1 8">Cell membrane</location>
        <topology evidence="1 8">Multi-pass membrane protein</topology>
    </subcellularLocation>
</comment>
<dbReference type="GO" id="GO:0005886">
    <property type="term" value="C:plasma membrane"/>
    <property type="evidence" value="ECO:0007669"/>
    <property type="project" value="UniProtKB-SubCell"/>
</dbReference>
<sequence length="350" mass="39945">MSLYSSINSLVLISKIFALLPVKKHHRLEKLVPCVYLTSFSVVLSLGSFIVSVYLTTKIDNDGESISLASGWLDLYLGITIQTLGIISNCINAKQITIFFDKIQRIDKQFGLLGYSINYRRISIFVNLAILGVFGEFVLVFVPDYVFFVENEPILYLIFSYCPIVTTGIIKIQFATCAHLILQRVNHVKKILEKETQTVAFPKDNHFLALLDIVHGVHNELCNLCQVANSIYGFQNFLFVLSTFSICITQFYYCYDSGFNSDNLTDVYFTLQWAFLQILEILALAYLCDKVQLKIGEIKYSVNKLIFRSNDPKVTLELCGMISTYLIIMIQLDLARTVPKFENKNKETEQ</sequence>
<evidence type="ECO:0000256" key="3">
    <source>
        <dbReference type="ARBA" id="ARBA00022692"/>
    </source>
</evidence>
<reference evidence="10" key="1">
    <citation type="submission" date="2006-07" db="EMBL/GenBank/DDBJ databases">
        <authorList>
            <person name="Abdel-latief M."/>
        </authorList>
    </citation>
    <scope>NUCLEOTIDE SEQUENCE</scope>
</reference>
<feature type="transmembrane region" description="Helical" evidence="8">
    <location>
        <begin position="75"/>
        <end position="101"/>
    </location>
</feature>
<proteinExistence type="inferred from homology"/>
<evidence type="ECO:0000256" key="2">
    <source>
        <dbReference type="ARBA" id="ARBA00022475"/>
    </source>
</evidence>
<dbReference type="CTD" id="138122559"/>
<keyword evidence="3 8" id="KW-0812">Transmembrane</keyword>
<feature type="transmembrane region" description="Helical" evidence="8">
    <location>
        <begin position="154"/>
        <end position="182"/>
    </location>
</feature>
<comment type="function">
    <text evidence="8">Gustatory receptor which mediates acceptance or avoidance behavior, depending on its substrates.</text>
</comment>
<dbReference type="GeneID" id="100142554"/>
<name>A2AXB2_TRICA</name>
<dbReference type="EMBL" id="EU170093">
    <property type="protein sequence ID" value="ABY40618.1"/>
    <property type="molecule type" value="Genomic_DNA"/>
</dbReference>
<dbReference type="GO" id="GO:0007165">
    <property type="term" value="P:signal transduction"/>
    <property type="evidence" value="ECO:0007669"/>
    <property type="project" value="UniProtKB-KW"/>
</dbReference>
<gene>
    <name evidence="10" type="primary">gr50</name>
    <name evidence="9" type="synonym">Gr102</name>
</gene>
<feature type="transmembrane region" description="Helical" evidence="8">
    <location>
        <begin position="34"/>
        <end position="55"/>
    </location>
</feature>
<evidence type="ECO:0000313" key="9">
    <source>
        <dbReference type="EMBL" id="ABY40618.1"/>
    </source>
</evidence>
<evidence type="ECO:0000256" key="6">
    <source>
        <dbReference type="ARBA" id="ARBA00023170"/>
    </source>
</evidence>
<accession>A2AXB2</accession>
<dbReference type="GO" id="GO:0050909">
    <property type="term" value="P:sensory perception of taste"/>
    <property type="evidence" value="ECO:0007669"/>
    <property type="project" value="InterPro"/>
</dbReference>
<dbReference type="KEGG" id="tca:100142554"/>
<keyword evidence="6 8" id="KW-0675">Receptor</keyword>
<keyword evidence="7 8" id="KW-0807">Transducer</keyword>
<dbReference type="PANTHER" id="PTHR21143:SF104">
    <property type="entry name" value="GUSTATORY RECEPTOR 8A-RELATED"/>
    <property type="match status" value="1"/>
</dbReference>
<dbReference type="HOGENOM" id="CLU_728300_0_0_1"/>
<evidence type="ECO:0000256" key="7">
    <source>
        <dbReference type="ARBA" id="ARBA00023224"/>
    </source>
</evidence>
<organism evidence="10">
    <name type="scientific">Tribolium castaneum</name>
    <name type="common">Red flour beetle</name>
    <dbReference type="NCBI Taxonomy" id="7070"/>
    <lineage>
        <taxon>Eukaryota</taxon>
        <taxon>Metazoa</taxon>
        <taxon>Ecdysozoa</taxon>
        <taxon>Arthropoda</taxon>
        <taxon>Hexapoda</taxon>
        <taxon>Insecta</taxon>
        <taxon>Pterygota</taxon>
        <taxon>Neoptera</taxon>
        <taxon>Endopterygota</taxon>
        <taxon>Coleoptera</taxon>
        <taxon>Polyphaga</taxon>
        <taxon>Cucujiformia</taxon>
        <taxon>Tenebrionidae</taxon>
        <taxon>Tenebrionidae incertae sedis</taxon>
        <taxon>Tribolium</taxon>
    </lineage>
</organism>
<dbReference type="RefSeq" id="NP_001137601.1">
    <property type="nucleotide sequence ID" value="NM_001144129.1"/>
</dbReference>
<reference evidence="9" key="3">
    <citation type="submission" date="2007-09" db="EMBL/GenBank/DDBJ databases">
        <title>Characterization of Tribolium castaneum chemoreceptors.</title>
        <authorList>
            <person name="Abdel-latief M."/>
        </authorList>
    </citation>
    <scope>NUCLEOTIDE SEQUENCE</scope>
    <source>
        <tissue evidence="9">Gustatory organ</tissue>
    </source>
</reference>
<dbReference type="PANTHER" id="PTHR21143">
    <property type="entry name" value="INVERTEBRATE GUSTATORY RECEPTOR"/>
    <property type="match status" value="1"/>
</dbReference>
<keyword evidence="5 8" id="KW-0472">Membrane</keyword>
<dbReference type="InterPro" id="IPR013604">
    <property type="entry name" value="7TM_chemorcpt"/>
</dbReference>
<protein>
    <recommendedName>
        <fullName evidence="8">Gustatory receptor</fullName>
    </recommendedName>
</protein>
<reference evidence="10" key="2">
    <citation type="journal article" date="2007" name="PLoS ONE">
        <title>A Family of Chemoreceptors in Tribolium castaneum (Tenebrionidae: Coleoptera).</title>
        <authorList>
            <person name="Abdel-Latief M."/>
        </authorList>
    </citation>
    <scope>NUCLEOTIDE SEQUENCE</scope>
</reference>
<dbReference type="OrthoDB" id="6366728at2759"/>
<evidence type="ECO:0000256" key="1">
    <source>
        <dbReference type="ARBA" id="ARBA00004651"/>
    </source>
</evidence>
<evidence type="ECO:0000313" key="10">
    <source>
        <dbReference type="EMBL" id="CAL23183.2"/>
    </source>
</evidence>
<keyword evidence="4 8" id="KW-1133">Transmembrane helix</keyword>
<feature type="transmembrane region" description="Helical" evidence="8">
    <location>
        <begin position="267"/>
        <end position="288"/>
    </location>
</feature>
<feature type="transmembrane region" description="Helical" evidence="8">
    <location>
        <begin position="237"/>
        <end position="255"/>
    </location>
</feature>